<feature type="domain" description="Reverse transcriptase Ty1/copia-type" evidence="1">
    <location>
        <begin position="1"/>
        <end position="49"/>
    </location>
</feature>
<dbReference type="InterPro" id="IPR013103">
    <property type="entry name" value="RVT_2"/>
</dbReference>
<dbReference type="Proteomes" id="UP001151760">
    <property type="component" value="Unassembled WGS sequence"/>
</dbReference>
<dbReference type="PANTHER" id="PTHR11439">
    <property type="entry name" value="GAG-POL-RELATED RETROTRANSPOSON"/>
    <property type="match status" value="1"/>
</dbReference>
<protein>
    <submittedName>
        <fullName evidence="2">Copia protein</fullName>
    </submittedName>
</protein>
<reference evidence="2" key="1">
    <citation type="journal article" date="2022" name="Int. J. Mol. Sci.">
        <title>Draft Genome of Tanacetum Coccineum: Genomic Comparison of Closely Related Tanacetum-Family Plants.</title>
        <authorList>
            <person name="Yamashiro T."/>
            <person name="Shiraishi A."/>
            <person name="Nakayama K."/>
            <person name="Satake H."/>
        </authorList>
    </citation>
    <scope>NUCLEOTIDE SEQUENCE</scope>
</reference>
<proteinExistence type="predicted"/>
<dbReference type="Pfam" id="PF07727">
    <property type="entry name" value="RVT_2"/>
    <property type="match status" value="1"/>
</dbReference>
<keyword evidence="3" id="KW-1185">Reference proteome</keyword>
<dbReference type="PANTHER" id="PTHR11439:SF483">
    <property type="entry name" value="PEPTIDE SYNTHASE GLIP-LIKE, PUTATIVE (AFU_ORTHOLOGUE AFUA_3G12920)-RELATED"/>
    <property type="match status" value="1"/>
</dbReference>
<evidence type="ECO:0000313" key="3">
    <source>
        <dbReference type="Proteomes" id="UP001151760"/>
    </source>
</evidence>
<evidence type="ECO:0000313" key="2">
    <source>
        <dbReference type="EMBL" id="GJS89216.1"/>
    </source>
</evidence>
<sequence>MDVKTAFLNGILREEVYVSQPDGFVDQDNPNYVYKLKKALYGLKKAPWACPRGIFLNQFKYALEIIKKYGMVTSDPVNTPIVEKSKLDEDPQDADHVGCQDTRRSTSSSMHLLGVRLVSWSSKKQKRTAISSTEAEHISLSGCCAQILWMRSQMTDYGLGFNKIPLYCANKVTLLYATTTSNTQDPSILTSDTILSRSKWKMGWLSYTSSEQNIILQISLPRHWDEKDLNFLSTSLE</sequence>
<gene>
    <name evidence="2" type="ORF">Tco_0771852</name>
</gene>
<name>A0ABQ4ZI77_9ASTR</name>
<dbReference type="CDD" id="cd09272">
    <property type="entry name" value="RNase_HI_RT_Ty1"/>
    <property type="match status" value="1"/>
</dbReference>
<organism evidence="2 3">
    <name type="scientific">Tanacetum coccineum</name>
    <dbReference type="NCBI Taxonomy" id="301880"/>
    <lineage>
        <taxon>Eukaryota</taxon>
        <taxon>Viridiplantae</taxon>
        <taxon>Streptophyta</taxon>
        <taxon>Embryophyta</taxon>
        <taxon>Tracheophyta</taxon>
        <taxon>Spermatophyta</taxon>
        <taxon>Magnoliopsida</taxon>
        <taxon>eudicotyledons</taxon>
        <taxon>Gunneridae</taxon>
        <taxon>Pentapetalae</taxon>
        <taxon>asterids</taxon>
        <taxon>campanulids</taxon>
        <taxon>Asterales</taxon>
        <taxon>Asteraceae</taxon>
        <taxon>Asteroideae</taxon>
        <taxon>Anthemideae</taxon>
        <taxon>Anthemidinae</taxon>
        <taxon>Tanacetum</taxon>
    </lineage>
</organism>
<reference evidence="2" key="2">
    <citation type="submission" date="2022-01" db="EMBL/GenBank/DDBJ databases">
        <authorList>
            <person name="Yamashiro T."/>
            <person name="Shiraishi A."/>
            <person name="Satake H."/>
            <person name="Nakayama K."/>
        </authorList>
    </citation>
    <scope>NUCLEOTIDE SEQUENCE</scope>
</reference>
<dbReference type="EMBL" id="BQNB010011334">
    <property type="protein sequence ID" value="GJS89216.1"/>
    <property type="molecule type" value="Genomic_DNA"/>
</dbReference>
<accession>A0ABQ4ZI77</accession>
<comment type="caution">
    <text evidence="2">The sequence shown here is derived from an EMBL/GenBank/DDBJ whole genome shotgun (WGS) entry which is preliminary data.</text>
</comment>
<evidence type="ECO:0000259" key="1">
    <source>
        <dbReference type="Pfam" id="PF07727"/>
    </source>
</evidence>